<feature type="chain" id="PRO_5013211439" description="Secreted protein" evidence="2">
    <location>
        <begin position="23"/>
        <end position="138"/>
    </location>
</feature>
<evidence type="ECO:0000256" key="1">
    <source>
        <dbReference type="SAM" id="Phobius"/>
    </source>
</evidence>
<protein>
    <recommendedName>
        <fullName evidence="4">Secreted protein</fullName>
    </recommendedName>
</protein>
<keyword evidence="2" id="KW-0732">Signal</keyword>
<organism evidence="3">
    <name type="scientific">Panstrongylus lignarius</name>
    <dbReference type="NCBI Taxonomy" id="156445"/>
    <lineage>
        <taxon>Eukaryota</taxon>
        <taxon>Metazoa</taxon>
        <taxon>Ecdysozoa</taxon>
        <taxon>Arthropoda</taxon>
        <taxon>Hexapoda</taxon>
        <taxon>Insecta</taxon>
        <taxon>Pterygota</taxon>
        <taxon>Neoptera</taxon>
        <taxon>Paraneoptera</taxon>
        <taxon>Hemiptera</taxon>
        <taxon>Heteroptera</taxon>
        <taxon>Panheteroptera</taxon>
        <taxon>Cimicomorpha</taxon>
        <taxon>Reduviidae</taxon>
        <taxon>Triatominae</taxon>
        <taxon>Panstrongylus</taxon>
    </lineage>
</organism>
<evidence type="ECO:0000313" key="3">
    <source>
        <dbReference type="EMBL" id="JAW14072.1"/>
    </source>
</evidence>
<name>A0A224XZM8_9HEMI</name>
<evidence type="ECO:0008006" key="4">
    <source>
        <dbReference type="Google" id="ProtNLM"/>
    </source>
</evidence>
<sequence length="138" mass="15493">MVLQLLASASLLLLASVSHSTATDFTQFTLTPAKEKSQKKPRSIYKDSRYSGRDRIYYSVIISTTITMFGCPSPIFLIQLNYSLCYNFYTLVSFNHICKVWAVPEASYQNTVNTKTSKSVSLLINHQSTLLSSSPLHI</sequence>
<evidence type="ECO:0000256" key="2">
    <source>
        <dbReference type="SAM" id="SignalP"/>
    </source>
</evidence>
<dbReference type="EMBL" id="GFTR01002354">
    <property type="protein sequence ID" value="JAW14072.1"/>
    <property type="molecule type" value="Transcribed_RNA"/>
</dbReference>
<reference evidence="3" key="1">
    <citation type="journal article" date="2018" name="PLoS Negl. Trop. Dis.">
        <title>An insight into the salivary gland and fat body transcriptome of Panstrongylus lignarius (Hemiptera: Heteroptera), the main vector of Chagas disease in Peru.</title>
        <authorList>
            <person name="Nevoa J.C."/>
            <person name="Mendes M.T."/>
            <person name="da Silva M.V."/>
            <person name="Soares S.C."/>
            <person name="Oliveira C.J.F."/>
            <person name="Ribeiro J.M.C."/>
        </authorList>
    </citation>
    <scope>NUCLEOTIDE SEQUENCE</scope>
</reference>
<keyword evidence="1" id="KW-1133">Transmembrane helix</keyword>
<keyword evidence="1" id="KW-0472">Membrane</keyword>
<dbReference type="AlphaFoldDB" id="A0A224XZM8"/>
<proteinExistence type="predicted"/>
<feature type="transmembrane region" description="Helical" evidence="1">
    <location>
        <begin position="56"/>
        <end position="78"/>
    </location>
</feature>
<accession>A0A224XZM8</accession>
<keyword evidence="1" id="KW-0812">Transmembrane</keyword>
<feature type="signal peptide" evidence="2">
    <location>
        <begin position="1"/>
        <end position="22"/>
    </location>
</feature>